<gene>
    <name evidence="1" type="ORF">GPUH_LOCUS8571</name>
</gene>
<dbReference type="Proteomes" id="UP000271098">
    <property type="component" value="Unassembled WGS sequence"/>
</dbReference>
<reference evidence="1 2" key="2">
    <citation type="submission" date="2018-11" db="EMBL/GenBank/DDBJ databases">
        <authorList>
            <consortium name="Pathogen Informatics"/>
        </authorList>
    </citation>
    <scope>NUCLEOTIDE SEQUENCE [LARGE SCALE GENOMIC DNA]</scope>
</reference>
<proteinExistence type="predicted"/>
<keyword evidence="2" id="KW-1185">Reference proteome</keyword>
<protein>
    <submittedName>
        <fullName evidence="3">Transposase</fullName>
    </submittedName>
</protein>
<dbReference type="WBParaSite" id="GPUH_0000858001-mRNA-1">
    <property type="protein sequence ID" value="GPUH_0000858001-mRNA-1"/>
    <property type="gene ID" value="GPUH_0000858001"/>
</dbReference>
<sequence>MIFLLLLQHTLDHPLCYDMVAIHPKKALIEHRSGPVYEILGYLEQLGMSGTIEQFFTTETKIE</sequence>
<organism evidence="3">
    <name type="scientific">Gongylonema pulchrum</name>
    <dbReference type="NCBI Taxonomy" id="637853"/>
    <lineage>
        <taxon>Eukaryota</taxon>
        <taxon>Metazoa</taxon>
        <taxon>Ecdysozoa</taxon>
        <taxon>Nematoda</taxon>
        <taxon>Chromadorea</taxon>
        <taxon>Rhabditida</taxon>
        <taxon>Spirurina</taxon>
        <taxon>Spiruromorpha</taxon>
        <taxon>Spiruroidea</taxon>
        <taxon>Gongylonematidae</taxon>
        <taxon>Gongylonema</taxon>
    </lineage>
</organism>
<dbReference type="EMBL" id="UYRT01025363">
    <property type="protein sequence ID" value="VDK63571.1"/>
    <property type="molecule type" value="Genomic_DNA"/>
</dbReference>
<evidence type="ECO:0000313" key="3">
    <source>
        <dbReference type="WBParaSite" id="GPUH_0000858001-mRNA-1"/>
    </source>
</evidence>
<dbReference type="AlphaFoldDB" id="A0A183DIM9"/>
<evidence type="ECO:0000313" key="1">
    <source>
        <dbReference type="EMBL" id="VDK63571.1"/>
    </source>
</evidence>
<name>A0A183DIM9_9BILA</name>
<reference evidence="3" key="1">
    <citation type="submission" date="2016-06" db="UniProtKB">
        <authorList>
            <consortium name="WormBaseParasite"/>
        </authorList>
    </citation>
    <scope>IDENTIFICATION</scope>
</reference>
<evidence type="ECO:0000313" key="2">
    <source>
        <dbReference type="Proteomes" id="UP000271098"/>
    </source>
</evidence>
<accession>A0A183DIM9</accession>